<proteinExistence type="predicted"/>
<organism evidence="1 2">
    <name type="scientific">Portunus trituberculatus</name>
    <name type="common">Swimming crab</name>
    <name type="synonym">Neptunus trituberculatus</name>
    <dbReference type="NCBI Taxonomy" id="210409"/>
    <lineage>
        <taxon>Eukaryota</taxon>
        <taxon>Metazoa</taxon>
        <taxon>Ecdysozoa</taxon>
        <taxon>Arthropoda</taxon>
        <taxon>Crustacea</taxon>
        <taxon>Multicrustacea</taxon>
        <taxon>Malacostraca</taxon>
        <taxon>Eumalacostraca</taxon>
        <taxon>Eucarida</taxon>
        <taxon>Decapoda</taxon>
        <taxon>Pleocyemata</taxon>
        <taxon>Brachyura</taxon>
        <taxon>Eubrachyura</taxon>
        <taxon>Portunoidea</taxon>
        <taxon>Portunidae</taxon>
        <taxon>Portuninae</taxon>
        <taxon>Portunus</taxon>
    </lineage>
</organism>
<name>A0A5B7EC18_PORTR</name>
<comment type="caution">
    <text evidence="1">The sequence shown here is derived from an EMBL/GenBank/DDBJ whole genome shotgun (WGS) entry which is preliminary data.</text>
</comment>
<keyword evidence="2" id="KW-1185">Reference proteome</keyword>
<dbReference type="Proteomes" id="UP000324222">
    <property type="component" value="Unassembled WGS sequence"/>
</dbReference>
<dbReference type="AlphaFoldDB" id="A0A5B7EC18"/>
<evidence type="ECO:0000313" key="1">
    <source>
        <dbReference type="EMBL" id="MPC31068.1"/>
    </source>
</evidence>
<protein>
    <submittedName>
        <fullName evidence="1">Uncharacterized protein</fullName>
    </submittedName>
</protein>
<evidence type="ECO:0000313" key="2">
    <source>
        <dbReference type="Proteomes" id="UP000324222"/>
    </source>
</evidence>
<sequence length="120" mass="13261">MIVNKALASPALPPPLFCSNTGITGNTKAKYWYSGIPNMEEAKGTFKELMSAASQCRLLGVTWHGNGGSKDVTAWNDVIGHARRFLIPYDLLWWKQISSNTMVADKLFMELSKGIITLLD</sequence>
<reference evidence="1 2" key="1">
    <citation type="submission" date="2019-05" db="EMBL/GenBank/DDBJ databases">
        <title>Another draft genome of Portunus trituberculatus and its Hox gene families provides insights of decapod evolution.</title>
        <authorList>
            <person name="Jeong J.-H."/>
            <person name="Song I."/>
            <person name="Kim S."/>
            <person name="Choi T."/>
            <person name="Kim D."/>
            <person name="Ryu S."/>
            <person name="Kim W."/>
        </authorList>
    </citation>
    <scope>NUCLEOTIDE SEQUENCE [LARGE SCALE GENOMIC DNA]</scope>
    <source>
        <tissue evidence="1">Muscle</tissue>
    </source>
</reference>
<dbReference type="EMBL" id="VSRR010002363">
    <property type="protein sequence ID" value="MPC31068.1"/>
    <property type="molecule type" value="Genomic_DNA"/>
</dbReference>
<accession>A0A5B7EC18</accession>
<gene>
    <name evidence="1" type="ORF">E2C01_024345</name>
</gene>